<dbReference type="PANTHER" id="PTHR36432:SF4">
    <property type="entry name" value="TRANSITION STATE REGULATOR ABH-RELATED"/>
    <property type="match status" value="1"/>
</dbReference>
<dbReference type="InterPro" id="IPR052731">
    <property type="entry name" value="B_subtilis_Trans_State_Reg"/>
</dbReference>
<protein>
    <submittedName>
        <fullName evidence="1">Stage V sporulation protein T</fullName>
    </submittedName>
</protein>
<dbReference type="Gene3D" id="2.10.260.10">
    <property type="match status" value="1"/>
</dbReference>
<dbReference type="AlphaFoldDB" id="A0A6N3GPW5"/>
<name>A0A6N3GPW5_CLOBU</name>
<dbReference type="RefSeq" id="WP_057087419.1">
    <property type="nucleotide sequence ID" value="NZ_CACRTU010000034.1"/>
</dbReference>
<dbReference type="InterPro" id="IPR007159">
    <property type="entry name" value="SpoVT-AbrB_dom"/>
</dbReference>
<gene>
    <name evidence="1" type="primary">spoVT_1</name>
    <name evidence="1" type="ORF">CBLFYP62_00151</name>
</gene>
<dbReference type="GO" id="GO:0003677">
    <property type="term" value="F:DNA binding"/>
    <property type="evidence" value="ECO:0007669"/>
    <property type="project" value="InterPro"/>
</dbReference>
<organism evidence="1">
    <name type="scientific">Clostridium butyricum</name>
    <dbReference type="NCBI Taxonomy" id="1492"/>
    <lineage>
        <taxon>Bacteria</taxon>
        <taxon>Bacillati</taxon>
        <taxon>Bacillota</taxon>
        <taxon>Clostridia</taxon>
        <taxon>Eubacteriales</taxon>
        <taxon>Clostridiaceae</taxon>
        <taxon>Clostridium</taxon>
    </lineage>
</organism>
<dbReference type="InterPro" id="IPR037914">
    <property type="entry name" value="SpoVT-AbrB_sf"/>
</dbReference>
<evidence type="ECO:0000313" key="1">
    <source>
        <dbReference type="EMBL" id="VYU66594.1"/>
    </source>
</evidence>
<reference evidence="1" key="1">
    <citation type="submission" date="2019-11" db="EMBL/GenBank/DDBJ databases">
        <authorList>
            <person name="Feng L."/>
        </authorList>
    </citation>
    <scope>NUCLEOTIDE SEQUENCE</scope>
    <source>
        <strain evidence="1">CButyricumLFYP62</strain>
    </source>
</reference>
<dbReference type="EMBL" id="CACRTU010000034">
    <property type="protein sequence ID" value="VYU66594.1"/>
    <property type="molecule type" value="Genomic_DNA"/>
</dbReference>
<dbReference type="SUPFAM" id="SSF89447">
    <property type="entry name" value="AbrB/MazE/MraZ-like"/>
    <property type="match status" value="1"/>
</dbReference>
<accession>A0A6N3GPW5</accession>
<proteinExistence type="predicted"/>
<dbReference type="PANTHER" id="PTHR36432">
    <property type="match status" value="1"/>
</dbReference>
<dbReference type="SMART" id="SM00966">
    <property type="entry name" value="SpoVT_AbrB"/>
    <property type="match status" value="1"/>
</dbReference>
<dbReference type="Pfam" id="PF04014">
    <property type="entry name" value="MazE_antitoxin"/>
    <property type="match status" value="1"/>
</dbReference>
<sequence>MFGPGIIRKLDDLGRIVIPKEIRKRHEINDKDFVTIIDAGSHVIVKKYRNGCIFCGGEQDISEYKNLYVCRMCRKSLNR</sequence>